<dbReference type="Proteomes" id="UP000316096">
    <property type="component" value="Unassembled WGS sequence"/>
</dbReference>
<evidence type="ECO:0000259" key="2">
    <source>
        <dbReference type="Pfam" id="PF01243"/>
    </source>
</evidence>
<dbReference type="GO" id="GO:0005829">
    <property type="term" value="C:cytosol"/>
    <property type="evidence" value="ECO:0007669"/>
    <property type="project" value="TreeGrafter"/>
</dbReference>
<keyword evidence="4" id="KW-1185">Reference proteome</keyword>
<evidence type="ECO:0000313" key="4">
    <source>
        <dbReference type="Proteomes" id="UP000316096"/>
    </source>
</evidence>
<proteinExistence type="predicted"/>
<dbReference type="OrthoDB" id="4551790at2"/>
<reference evidence="3 4" key="1">
    <citation type="submission" date="2019-06" db="EMBL/GenBank/DDBJ databases">
        <title>Sequencing the genomes of 1000 actinobacteria strains.</title>
        <authorList>
            <person name="Klenk H.-P."/>
        </authorList>
    </citation>
    <scope>NUCLEOTIDE SEQUENCE [LARGE SCALE GENOMIC DNA]</scope>
    <source>
        <strain evidence="3 4">DSM 102200</strain>
    </source>
</reference>
<dbReference type="GO" id="GO:0016627">
    <property type="term" value="F:oxidoreductase activity, acting on the CH-CH group of donors"/>
    <property type="evidence" value="ECO:0007669"/>
    <property type="project" value="TreeGrafter"/>
</dbReference>
<dbReference type="Pfam" id="PF01243">
    <property type="entry name" value="PNPOx_N"/>
    <property type="match status" value="1"/>
</dbReference>
<dbReference type="AlphaFoldDB" id="A0A543BZ35"/>
<dbReference type="InterPro" id="IPR011576">
    <property type="entry name" value="Pyridox_Oxase_N"/>
</dbReference>
<evidence type="ECO:0000256" key="1">
    <source>
        <dbReference type="ARBA" id="ARBA00023002"/>
    </source>
</evidence>
<dbReference type="Gene3D" id="2.30.110.10">
    <property type="entry name" value="Electron Transport, Fmn-binding Protein, Chain A"/>
    <property type="match status" value="1"/>
</dbReference>
<dbReference type="InterPro" id="IPR012349">
    <property type="entry name" value="Split_barrel_FMN-bd"/>
</dbReference>
<evidence type="ECO:0000313" key="3">
    <source>
        <dbReference type="EMBL" id="TQL90075.1"/>
    </source>
</evidence>
<protein>
    <submittedName>
        <fullName evidence="3">PPOX class probable F420-dependent enzyme</fullName>
    </submittedName>
</protein>
<dbReference type="SUPFAM" id="SSF50475">
    <property type="entry name" value="FMN-binding split barrel"/>
    <property type="match status" value="1"/>
</dbReference>
<sequence length="134" mass="14651">MATLPRRLGADALEFLRERHLATLTSIRPDGSPHVVPVGFTWDAERELARVITDGSSIKARIATAGGRVALCQVDGRRWLTLEGTSAVSDDPARVADAVARYAERYRKPRENPHRVVIEITVERVLASSGLLGP</sequence>
<dbReference type="EMBL" id="VFOZ01000002">
    <property type="protein sequence ID" value="TQL90075.1"/>
    <property type="molecule type" value="Genomic_DNA"/>
</dbReference>
<dbReference type="PANTHER" id="PTHR35176:SF1">
    <property type="entry name" value="F420H(2)-DEPENDENT BILIVERDIN REDUCTASE"/>
    <property type="match status" value="1"/>
</dbReference>
<dbReference type="InterPro" id="IPR052019">
    <property type="entry name" value="F420H2_bilvrd_red/Heme_oxyg"/>
</dbReference>
<keyword evidence="1" id="KW-0560">Oxidoreductase</keyword>
<name>A0A543BZ35_9ACTN</name>
<organism evidence="3 4">
    <name type="scientific">Actinoallomurus bryophytorum</name>
    <dbReference type="NCBI Taxonomy" id="1490222"/>
    <lineage>
        <taxon>Bacteria</taxon>
        <taxon>Bacillati</taxon>
        <taxon>Actinomycetota</taxon>
        <taxon>Actinomycetes</taxon>
        <taxon>Streptosporangiales</taxon>
        <taxon>Thermomonosporaceae</taxon>
        <taxon>Actinoallomurus</taxon>
    </lineage>
</organism>
<dbReference type="PANTHER" id="PTHR35176">
    <property type="entry name" value="HEME OXYGENASE HI_0854-RELATED"/>
    <property type="match status" value="1"/>
</dbReference>
<dbReference type="NCBIfam" id="TIGR03618">
    <property type="entry name" value="Rv1155_F420"/>
    <property type="match status" value="1"/>
</dbReference>
<dbReference type="RefSeq" id="WP_141962164.1">
    <property type="nucleotide sequence ID" value="NZ_VFOZ01000002.1"/>
</dbReference>
<gene>
    <name evidence="3" type="ORF">FB559_7367</name>
</gene>
<accession>A0A543BZ35</accession>
<dbReference type="GO" id="GO:0070967">
    <property type="term" value="F:coenzyme F420 binding"/>
    <property type="evidence" value="ECO:0007669"/>
    <property type="project" value="TreeGrafter"/>
</dbReference>
<feature type="domain" description="Pyridoxamine 5'-phosphate oxidase N-terminal" evidence="2">
    <location>
        <begin position="12"/>
        <end position="126"/>
    </location>
</feature>
<comment type="caution">
    <text evidence="3">The sequence shown here is derived from an EMBL/GenBank/DDBJ whole genome shotgun (WGS) entry which is preliminary data.</text>
</comment>
<dbReference type="InterPro" id="IPR019920">
    <property type="entry name" value="F420-binding_dom_put"/>
</dbReference>